<name>A0ABN8YN12_RANTA</name>
<organism evidence="1 2">
    <name type="scientific">Rangifer tarandus platyrhynchus</name>
    <name type="common">Svalbard reindeer</name>
    <dbReference type="NCBI Taxonomy" id="3082113"/>
    <lineage>
        <taxon>Eukaryota</taxon>
        <taxon>Metazoa</taxon>
        <taxon>Chordata</taxon>
        <taxon>Craniata</taxon>
        <taxon>Vertebrata</taxon>
        <taxon>Euteleostomi</taxon>
        <taxon>Mammalia</taxon>
        <taxon>Eutheria</taxon>
        <taxon>Laurasiatheria</taxon>
        <taxon>Artiodactyla</taxon>
        <taxon>Ruminantia</taxon>
        <taxon>Pecora</taxon>
        <taxon>Cervidae</taxon>
        <taxon>Odocoileinae</taxon>
        <taxon>Rangifer</taxon>
    </lineage>
</organism>
<reference evidence="1" key="1">
    <citation type="submission" date="2023-04" db="EMBL/GenBank/DDBJ databases">
        <authorList>
            <consortium name="ELIXIR-Norway"/>
        </authorList>
    </citation>
    <scope>NUCLEOTIDE SEQUENCE [LARGE SCALE GENOMIC DNA]</scope>
</reference>
<evidence type="ECO:0000313" key="2">
    <source>
        <dbReference type="Proteomes" id="UP001176941"/>
    </source>
</evidence>
<proteinExistence type="predicted"/>
<dbReference type="Proteomes" id="UP001176941">
    <property type="component" value="Chromosome 20"/>
</dbReference>
<evidence type="ECO:0000313" key="1">
    <source>
        <dbReference type="EMBL" id="CAI9161991.1"/>
    </source>
</evidence>
<accession>A0ABN8YN12</accession>
<dbReference type="EMBL" id="OX459956">
    <property type="protein sequence ID" value="CAI9161991.1"/>
    <property type="molecule type" value="Genomic_DNA"/>
</dbReference>
<sequence>MSDLPHRELRWVRRCVHTAKLRSGGTSCPLHIPAQCVTLGAPSPCISEWQPPLASFRHLSQGRLHNSCVDKQTCNPPSICSGSSVCLPLLSANFWLTESKATVGAQGELTGLLCIQGWGLHHPGCVE</sequence>
<gene>
    <name evidence="1" type="ORF">MRATA1EN1_LOCUS10953</name>
</gene>
<keyword evidence="2" id="KW-1185">Reference proteome</keyword>
<protein>
    <submittedName>
        <fullName evidence="1">Uncharacterized protein</fullName>
    </submittedName>
</protein>